<reference evidence="4" key="1">
    <citation type="submission" date="2013-09" db="EMBL/GenBank/DDBJ databases">
        <title>The Genome Sequence of Anopheles maculatus species B.</title>
        <authorList>
            <consortium name="The Broad Institute Genomics Platform"/>
            <person name="Neafsey D.E."/>
            <person name="Besansky N."/>
            <person name="Howell P."/>
            <person name="Walton C."/>
            <person name="Young S.K."/>
            <person name="Zeng Q."/>
            <person name="Gargeya S."/>
            <person name="Fitzgerald M."/>
            <person name="Haas B."/>
            <person name="Abouelleil A."/>
            <person name="Allen A.W."/>
            <person name="Alvarado L."/>
            <person name="Arachchi H.M."/>
            <person name="Berlin A.M."/>
            <person name="Chapman S.B."/>
            <person name="Gainer-Dewar J."/>
            <person name="Goldberg J."/>
            <person name="Griggs A."/>
            <person name="Gujja S."/>
            <person name="Hansen M."/>
            <person name="Howarth C."/>
            <person name="Imamovic A."/>
            <person name="Ireland A."/>
            <person name="Larimer J."/>
            <person name="McCowan C."/>
            <person name="Murphy C."/>
            <person name="Pearson M."/>
            <person name="Poon T.W."/>
            <person name="Priest M."/>
            <person name="Roberts A."/>
            <person name="Saif S."/>
            <person name="Shea T."/>
            <person name="Sisk P."/>
            <person name="Sykes S."/>
            <person name="Wortman J."/>
            <person name="Nusbaum C."/>
            <person name="Birren B."/>
        </authorList>
    </citation>
    <scope>NUCLEOTIDE SEQUENCE [LARGE SCALE GENOMIC DNA]</scope>
    <source>
        <strain evidence="4">maculatus3</strain>
    </source>
</reference>
<dbReference type="InterPro" id="IPR036020">
    <property type="entry name" value="WW_dom_sf"/>
</dbReference>
<dbReference type="Gene3D" id="2.30.42.10">
    <property type="match status" value="1"/>
</dbReference>
<dbReference type="PROSITE" id="PS50020">
    <property type="entry name" value="WW_DOMAIN_2"/>
    <property type="match status" value="1"/>
</dbReference>
<dbReference type="PROSITE" id="PS50106">
    <property type="entry name" value="PDZ"/>
    <property type="match status" value="1"/>
</dbReference>
<dbReference type="Pfam" id="PF00397">
    <property type="entry name" value="WW"/>
    <property type="match status" value="1"/>
</dbReference>
<dbReference type="PANTHER" id="PTHR46221:SF3">
    <property type="entry name" value="FERM AND PDZ DOMAIN-CONTAINING PROTEIN 4"/>
    <property type="match status" value="1"/>
</dbReference>
<dbReference type="VEuPathDB" id="VectorBase:AMAM018595"/>
<dbReference type="SUPFAM" id="SSF51045">
    <property type="entry name" value="WW domain"/>
    <property type="match status" value="1"/>
</dbReference>
<evidence type="ECO:0000259" key="2">
    <source>
        <dbReference type="PROSITE" id="PS50106"/>
    </source>
</evidence>
<dbReference type="EnsemblMetazoa" id="AMAM018595-RA">
    <property type="protein sequence ID" value="AMAM018595-PA"/>
    <property type="gene ID" value="AMAM018595"/>
</dbReference>
<dbReference type="InterPro" id="IPR001202">
    <property type="entry name" value="WW_dom"/>
</dbReference>
<dbReference type="SMART" id="SM00456">
    <property type="entry name" value="WW"/>
    <property type="match status" value="1"/>
</dbReference>
<accession>A0A182T314</accession>
<evidence type="ECO:0000313" key="3">
    <source>
        <dbReference type="EnsemblMetazoa" id="AMAM018595-PA"/>
    </source>
</evidence>
<dbReference type="FunFam" id="2.30.42.10:FF:000053">
    <property type="entry name" value="FERM and PDZ domain-containing protein 4"/>
    <property type="match status" value="1"/>
</dbReference>
<dbReference type="AlphaFoldDB" id="A0A182T314"/>
<protein>
    <recommendedName>
        <fullName evidence="5">PDZ domain-containing protein</fullName>
    </recommendedName>
</protein>
<dbReference type="SMART" id="SM00228">
    <property type="entry name" value="PDZ"/>
    <property type="match status" value="1"/>
</dbReference>
<reference evidence="3" key="2">
    <citation type="submission" date="2020-05" db="UniProtKB">
        <authorList>
            <consortium name="EnsemblMetazoa"/>
        </authorList>
    </citation>
    <scope>IDENTIFICATION</scope>
    <source>
        <strain evidence="3">maculatus3</strain>
    </source>
</reference>
<dbReference type="SUPFAM" id="SSF50156">
    <property type="entry name" value="PDZ domain-like"/>
    <property type="match status" value="1"/>
</dbReference>
<dbReference type="PROSITE" id="PS01159">
    <property type="entry name" value="WW_DOMAIN_1"/>
    <property type="match status" value="1"/>
</dbReference>
<name>A0A182T314_9DIPT</name>
<sequence>MFIDKLSTEIYFQCHITRTAGWLPPIENWIQTNDLPYGWEKAIDQKGQPYYINHLNKTTTYEEPIRHHGNDAPPEPRVVVLQRSPTLGFGFVAGSEKPVIVRFVTEGGPSVNKLEPGDQILAVNGEDVKDAPRDHVIQLVRNCESTVTLLVCQPQLYNAVGRKSTLLSAGKKAKLKSRPIRVRFAESVCVNGAPLFPRLCYAAQVSTYSCFGGVIRLVSGLHGRFARLVAVHTTHVRNDTKNHTSG</sequence>
<keyword evidence="4" id="KW-1185">Reference proteome</keyword>
<dbReference type="InterPro" id="IPR001478">
    <property type="entry name" value="PDZ"/>
</dbReference>
<dbReference type="InterPro" id="IPR036034">
    <property type="entry name" value="PDZ_sf"/>
</dbReference>
<organism evidence="3 4">
    <name type="scientific">Anopheles maculatus</name>
    <dbReference type="NCBI Taxonomy" id="74869"/>
    <lineage>
        <taxon>Eukaryota</taxon>
        <taxon>Metazoa</taxon>
        <taxon>Ecdysozoa</taxon>
        <taxon>Arthropoda</taxon>
        <taxon>Hexapoda</taxon>
        <taxon>Insecta</taxon>
        <taxon>Pterygota</taxon>
        <taxon>Neoptera</taxon>
        <taxon>Endopterygota</taxon>
        <taxon>Diptera</taxon>
        <taxon>Nematocera</taxon>
        <taxon>Culicoidea</taxon>
        <taxon>Culicidae</taxon>
        <taxon>Anophelinae</taxon>
        <taxon>Anopheles</taxon>
        <taxon>Anopheles maculatus group</taxon>
    </lineage>
</organism>
<feature type="domain" description="WW" evidence="1">
    <location>
        <begin position="33"/>
        <end position="66"/>
    </location>
</feature>
<evidence type="ECO:0008006" key="5">
    <source>
        <dbReference type="Google" id="ProtNLM"/>
    </source>
</evidence>
<evidence type="ECO:0000313" key="4">
    <source>
        <dbReference type="Proteomes" id="UP000075901"/>
    </source>
</evidence>
<proteinExistence type="predicted"/>
<dbReference type="Pfam" id="PF00595">
    <property type="entry name" value="PDZ"/>
    <property type="match status" value="1"/>
</dbReference>
<feature type="domain" description="PDZ" evidence="2">
    <location>
        <begin position="78"/>
        <end position="155"/>
    </location>
</feature>
<evidence type="ECO:0000259" key="1">
    <source>
        <dbReference type="PROSITE" id="PS50020"/>
    </source>
</evidence>
<dbReference type="CDD" id="cd00201">
    <property type="entry name" value="WW"/>
    <property type="match status" value="1"/>
</dbReference>
<dbReference type="CDD" id="cd06769">
    <property type="entry name" value="PDZ_FRMPD1_3_4-like"/>
    <property type="match status" value="1"/>
</dbReference>
<dbReference type="PANTHER" id="PTHR46221">
    <property type="entry name" value="FERM AND PDZ DOMAIN-CONTAINING PROTEIN FAMILY MEMBER"/>
    <property type="match status" value="1"/>
</dbReference>
<dbReference type="Gene3D" id="2.20.70.10">
    <property type="match status" value="1"/>
</dbReference>
<dbReference type="Proteomes" id="UP000075901">
    <property type="component" value="Unassembled WGS sequence"/>
</dbReference>